<dbReference type="SUPFAM" id="SSF56059">
    <property type="entry name" value="Glutathione synthetase ATP-binding domain-like"/>
    <property type="match status" value="1"/>
</dbReference>
<evidence type="ECO:0000259" key="1">
    <source>
        <dbReference type="Pfam" id="PF18299"/>
    </source>
</evidence>
<evidence type="ECO:0000313" key="2">
    <source>
        <dbReference type="EMBL" id="SEK56862.1"/>
    </source>
</evidence>
<proteinExistence type="predicted"/>
<dbReference type="RefSeq" id="WP_074830746.1">
    <property type="nucleotide sequence ID" value="NZ_FOAT01000003.1"/>
</dbReference>
<gene>
    <name evidence="2" type="ORF">SAMN05216469_103219</name>
</gene>
<protein>
    <recommendedName>
        <fullName evidence="1">ATP-grasp domain-containing protein</fullName>
    </recommendedName>
</protein>
<dbReference type="InterPro" id="IPR041261">
    <property type="entry name" value="R2K_2"/>
</dbReference>
<reference evidence="2 3" key="1">
    <citation type="submission" date="2016-10" db="EMBL/GenBank/DDBJ databases">
        <authorList>
            <person name="de Groot N.N."/>
        </authorList>
    </citation>
    <scope>NUCLEOTIDE SEQUENCE [LARGE SCALE GENOMIC DNA]</scope>
    <source>
        <strain evidence="2 3">KH2T6</strain>
    </source>
</reference>
<dbReference type="Proteomes" id="UP000186015">
    <property type="component" value="Unassembled WGS sequence"/>
</dbReference>
<feature type="domain" description="ATP-grasp" evidence="1">
    <location>
        <begin position="80"/>
        <end position="225"/>
    </location>
</feature>
<evidence type="ECO:0000313" key="3">
    <source>
        <dbReference type="Proteomes" id="UP000186015"/>
    </source>
</evidence>
<dbReference type="EMBL" id="FOAT01000003">
    <property type="protein sequence ID" value="SEK56862.1"/>
    <property type="molecule type" value="Genomic_DNA"/>
</dbReference>
<dbReference type="OrthoDB" id="482201at2"/>
<dbReference type="AlphaFoldDB" id="A0A1H7I4V3"/>
<name>A0A1H7I4V3_RUMAL</name>
<organism evidence="2 3">
    <name type="scientific">Ruminococcus albus</name>
    <dbReference type="NCBI Taxonomy" id="1264"/>
    <lineage>
        <taxon>Bacteria</taxon>
        <taxon>Bacillati</taxon>
        <taxon>Bacillota</taxon>
        <taxon>Clostridia</taxon>
        <taxon>Eubacteriales</taxon>
        <taxon>Oscillospiraceae</taxon>
        <taxon>Ruminococcus</taxon>
    </lineage>
</organism>
<sequence length="245" mass="27899">MKVYIQSKPNGIPHSHNFYSAYEGFFQMGFEIVPFSKQSELKNSNKEDIIVGYVNNVRDRLYDIGIITPEIDHPESIKKYLGRKIWTSTINTINTHPELWPVFVKPVEDKKFTGVVVRSPKDLIGCGTYGTDVPVTCSEILDLRAEWRVFVRYGNILDVRRYKGDWRLHYDPAVIENAIKEFTDAPAGYAIDFGVTADGKTVLIEVNDGYSLGSYGLMENYYAKLLSARWAELTGTDDECAFDLK</sequence>
<dbReference type="Pfam" id="PF18299">
    <property type="entry name" value="R2K_2"/>
    <property type="match status" value="1"/>
</dbReference>
<accession>A0A1H7I4V3</accession>